<keyword evidence="4" id="KW-1185">Reference proteome</keyword>
<dbReference type="Proteomes" id="UP000593842">
    <property type="component" value="Chromosome"/>
</dbReference>
<reference evidence="1" key="2">
    <citation type="journal article" date="2020" name="Microbiol. Resour. Announc.">
        <title>Complete Genome Sequence of Faecalibacillus intestinalis JCM 34082, Isolated from Feces from a Healthy Japanese Female.</title>
        <authorList>
            <person name="Sakamoto M."/>
            <person name="Ikeyama N."/>
            <person name="Toyoda A."/>
            <person name="Murakami T."/>
            <person name="Mori H."/>
            <person name="Ohkuma M."/>
        </authorList>
    </citation>
    <scope>NUCLEOTIDE SEQUENCE</scope>
    <source>
        <strain evidence="1">14EGH31</strain>
    </source>
</reference>
<evidence type="ECO:0000313" key="4">
    <source>
        <dbReference type="Proteomes" id="UP000240974"/>
    </source>
</evidence>
<evidence type="ECO:0000313" key="2">
    <source>
        <dbReference type="EMBL" id="MCQ5062122.1"/>
    </source>
</evidence>
<organism evidence="3 4">
    <name type="scientific">Faecalibacillus intestinalis</name>
    <dbReference type="NCBI Taxonomy" id="1982626"/>
    <lineage>
        <taxon>Bacteria</taxon>
        <taxon>Bacillati</taxon>
        <taxon>Bacillota</taxon>
        <taxon>Erysipelotrichia</taxon>
        <taxon>Erysipelotrichales</taxon>
        <taxon>Coprobacillaceae</taxon>
        <taxon>Faecalibacillus</taxon>
    </lineage>
</organism>
<dbReference type="KEGG" id="fit:Fi14EGH31_23120"/>
<dbReference type="GeneID" id="70580750"/>
<evidence type="ECO:0000313" key="3">
    <source>
        <dbReference type="EMBL" id="PST40114.1"/>
    </source>
</evidence>
<proteinExistence type="predicted"/>
<protein>
    <submittedName>
        <fullName evidence="3">Uncharacterized protein</fullName>
    </submittedName>
</protein>
<sequence length="92" mass="10776">MSCNCQQNTCCQGQYGNFDNNGYANYFNSNIGNGFTPQPIIAPKKVCTTFQNQYVEQPIICPIECRRVNNIVYVPRYYPRYEQTCYTQTNRY</sequence>
<dbReference type="EMBL" id="PYLQ01000013">
    <property type="protein sequence ID" value="PST40114.1"/>
    <property type="molecule type" value="Genomic_DNA"/>
</dbReference>
<reference evidence="5" key="3">
    <citation type="submission" date="2020-09" db="EMBL/GenBank/DDBJ databases">
        <title>Complete genome sequencing of Faecalibacillus intestinalis strain 14EGH31.</title>
        <authorList>
            <person name="Sakamoto M."/>
            <person name="Murakami T."/>
            <person name="Mori H."/>
        </authorList>
    </citation>
    <scope>NUCLEOTIDE SEQUENCE [LARGE SCALE GENOMIC DNA]</scope>
    <source>
        <strain evidence="5">14EGH31</strain>
    </source>
</reference>
<gene>
    <name evidence="3" type="ORF">C7U54_09445</name>
    <name evidence="1" type="ORF">Fi14EGH31_23120</name>
    <name evidence="2" type="ORF">NE542_09885</name>
</gene>
<evidence type="ECO:0000313" key="1">
    <source>
        <dbReference type="EMBL" id="BCL58600.1"/>
    </source>
</evidence>
<accession>A0A2T3FXT7</accession>
<dbReference type="Proteomes" id="UP000240974">
    <property type="component" value="Unassembled WGS sequence"/>
</dbReference>
<evidence type="ECO:0000313" key="5">
    <source>
        <dbReference type="Proteomes" id="UP000593842"/>
    </source>
</evidence>
<name>A0A2T3FXT7_9FIRM</name>
<dbReference type="EMBL" id="JANGBO010000009">
    <property type="protein sequence ID" value="MCQ5062122.1"/>
    <property type="molecule type" value="Genomic_DNA"/>
</dbReference>
<dbReference type="RefSeq" id="WP_022001654.1">
    <property type="nucleotide sequence ID" value="NZ_AP024085.1"/>
</dbReference>
<dbReference type="Proteomes" id="UP001204814">
    <property type="component" value="Unassembled WGS sequence"/>
</dbReference>
<dbReference type="AlphaFoldDB" id="A0A2T3FXT7"/>
<reference evidence="3 4" key="1">
    <citation type="journal article" date="2019" name="Int. J. Syst. Evol. Microbiol.">
        <title>Faecalibacillus intestinalis gen. nov., sp. nov. and Faecalibacillus faecis sp. nov., isolated from human faeces.</title>
        <authorList>
            <person name="Seo B."/>
            <person name="Jeon K."/>
            <person name="Baek I."/>
            <person name="Lee Y.M."/>
            <person name="Baek K."/>
            <person name="Ko G."/>
        </authorList>
    </citation>
    <scope>NUCLEOTIDE SEQUENCE [LARGE SCALE GENOMIC DNA]</scope>
    <source>
        <strain evidence="3 4">SNUG30099</strain>
    </source>
</reference>
<reference evidence="2" key="4">
    <citation type="submission" date="2022-06" db="EMBL/GenBank/DDBJ databases">
        <title>Isolation of gut microbiota from human fecal samples.</title>
        <authorList>
            <person name="Pamer E.G."/>
            <person name="Barat B."/>
            <person name="Waligurski E."/>
            <person name="Medina S."/>
            <person name="Paddock L."/>
            <person name="Mostad J."/>
        </authorList>
    </citation>
    <scope>NUCLEOTIDE SEQUENCE</scope>
    <source>
        <strain evidence="2">DFI.6.24</strain>
    </source>
</reference>
<dbReference type="EMBL" id="AP024085">
    <property type="protein sequence ID" value="BCL58600.1"/>
    <property type="molecule type" value="Genomic_DNA"/>
</dbReference>